<dbReference type="Proteomes" id="UP000054549">
    <property type="component" value="Unassembled WGS sequence"/>
</dbReference>
<dbReference type="InParanoid" id="A0A0C2SUE0"/>
<evidence type="ECO:0000313" key="1">
    <source>
        <dbReference type="EMBL" id="KIL57669.1"/>
    </source>
</evidence>
<proteinExistence type="predicted"/>
<evidence type="ECO:0000313" key="2">
    <source>
        <dbReference type="Proteomes" id="UP000054549"/>
    </source>
</evidence>
<keyword evidence="2" id="KW-1185">Reference proteome</keyword>
<reference evidence="1 2" key="1">
    <citation type="submission" date="2014-04" db="EMBL/GenBank/DDBJ databases">
        <title>Evolutionary Origins and Diversification of the Mycorrhizal Mutualists.</title>
        <authorList>
            <consortium name="DOE Joint Genome Institute"/>
            <consortium name="Mycorrhizal Genomics Consortium"/>
            <person name="Kohler A."/>
            <person name="Kuo A."/>
            <person name="Nagy L.G."/>
            <person name="Floudas D."/>
            <person name="Copeland A."/>
            <person name="Barry K.W."/>
            <person name="Cichocki N."/>
            <person name="Veneault-Fourrey C."/>
            <person name="LaButti K."/>
            <person name="Lindquist E.A."/>
            <person name="Lipzen A."/>
            <person name="Lundell T."/>
            <person name="Morin E."/>
            <person name="Murat C."/>
            <person name="Riley R."/>
            <person name="Ohm R."/>
            <person name="Sun H."/>
            <person name="Tunlid A."/>
            <person name="Henrissat B."/>
            <person name="Grigoriev I.V."/>
            <person name="Hibbett D.S."/>
            <person name="Martin F."/>
        </authorList>
    </citation>
    <scope>NUCLEOTIDE SEQUENCE [LARGE SCALE GENOMIC DNA]</scope>
    <source>
        <strain evidence="1 2">Koide BX008</strain>
    </source>
</reference>
<dbReference type="AlphaFoldDB" id="A0A0C2SUE0"/>
<accession>A0A0C2SUE0</accession>
<protein>
    <submittedName>
        <fullName evidence="1">Uncharacterized protein</fullName>
    </submittedName>
</protein>
<dbReference type="HOGENOM" id="CLU_2108426_0_0_1"/>
<organism evidence="1 2">
    <name type="scientific">Amanita muscaria (strain Koide BX008)</name>
    <dbReference type="NCBI Taxonomy" id="946122"/>
    <lineage>
        <taxon>Eukaryota</taxon>
        <taxon>Fungi</taxon>
        <taxon>Dikarya</taxon>
        <taxon>Basidiomycota</taxon>
        <taxon>Agaricomycotina</taxon>
        <taxon>Agaricomycetes</taxon>
        <taxon>Agaricomycetidae</taxon>
        <taxon>Agaricales</taxon>
        <taxon>Pluteineae</taxon>
        <taxon>Amanitaceae</taxon>
        <taxon>Amanita</taxon>
    </lineage>
</organism>
<dbReference type="EMBL" id="KN818361">
    <property type="protein sequence ID" value="KIL57669.1"/>
    <property type="molecule type" value="Genomic_DNA"/>
</dbReference>
<sequence length="115" mass="13064">MPSQPLLGGDQPNLIHLMIVAMQHTFWVEALCSRRPYSYVSYNLMNDDSKISSTKPSLSTVSLRFSSKGMIVFHRARESIEVGFLFSFIESGDGFFHSDFDFKDVLVIITVHITE</sequence>
<gene>
    <name evidence="1" type="ORF">M378DRAFT_375643</name>
</gene>
<name>A0A0C2SUE0_AMAMK</name>